<keyword evidence="5" id="KW-1185">Reference proteome</keyword>
<dbReference type="SUPFAM" id="SSF51735">
    <property type="entry name" value="NAD(P)-binding Rossmann-fold domains"/>
    <property type="match status" value="1"/>
</dbReference>
<dbReference type="InterPro" id="IPR010099">
    <property type="entry name" value="SDR39U1"/>
</dbReference>
<dbReference type="EMBL" id="VSFF01000010">
    <property type="protein sequence ID" value="TYC11457.1"/>
    <property type="molecule type" value="Genomic_DNA"/>
</dbReference>
<feature type="domain" description="DUF1731" evidence="3">
    <location>
        <begin position="247"/>
        <end position="294"/>
    </location>
</feature>
<feature type="domain" description="NAD-dependent epimerase/dehydratase" evidence="2">
    <location>
        <begin position="3"/>
        <end position="212"/>
    </location>
</feature>
<accession>A0A5D0U079</accession>
<dbReference type="PANTHER" id="PTHR11092">
    <property type="entry name" value="SUGAR NUCLEOTIDE EPIMERASE RELATED"/>
    <property type="match status" value="1"/>
</dbReference>
<dbReference type="RefSeq" id="WP_148352553.1">
    <property type="nucleotide sequence ID" value="NZ_JBHSBF010000011.1"/>
</dbReference>
<evidence type="ECO:0000256" key="1">
    <source>
        <dbReference type="ARBA" id="ARBA00009353"/>
    </source>
</evidence>
<evidence type="ECO:0000259" key="2">
    <source>
        <dbReference type="Pfam" id="PF01370"/>
    </source>
</evidence>
<dbReference type="AlphaFoldDB" id="A0A5D0U079"/>
<sequence>MRVTVTGSSGLLGSALTRSLRADGHEVVRLIRREPTRPDEARWSPADGCVEAAALDGADAVVHLAGAGVGDRPWTGAYKRRIRESRLDGTRTIAEAIAAASGPPPVLVCGSAIGYYGDTGGREADEESPLGSGFLAELVRDWEAAAAPARDAGVRVVHPRTGVVLAREGGYLGRTLPLFRLGLGGRLGDGRQWTSWISLPDQVAALRFLIDAEIAGPVNLTAPNPVTNAEYTRTLAALLRRPARVPVPKAALRALLLGFADEGPLISQRVLPRRLLDAGFRFAHEDVGSALRAVL</sequence>
<comment type="caution">
    <text evidence="4">The sequence shown here is derived from an EMBL/GenBank/DDBJ whole genome shotgun (WGS) entry which is preliminary data.</text>
</comment>
<evidence type="ECO:0000259" key="3">
    <source>
        <dbReference type="Pfam" id="PF08338"/>
    </source>
</evidence>
<dbReference type="NCBIfam" id="TIGR01777">
    <property type="entry name" value="yfcH"/>
    <property type="match status" value="1"/>
</dbReference>
<dbReference type="InterPro" id="IPR001509">
    <property type="entry name" value="Epimerase_deHydtase"/>
</dbReference>
<dbReference type="InterPro" id="IPR013549">
    <property type="entry name" value="DUF1731"/>
</dbReference>
<gene>
    <name evidence="4" type="ORF">FXF65_25390</name>
</gene>
<dbReference type="Pfam" id="PF08338">
    <property type="entry name" value="DUF1731"/>
    <property type="match status" value="1"/>
</dbReference>
<reference evidence="4 5" key="1">
    <citation type="submission" date="2019-08" db="EMBL/GenBank/DDBJ databases">
        <title>Actinomadura sp. nov. CYP1-5 isolated from mountain soil.</title>
        <authorList>
            <person name="Songsumanus A."/>
            <person name="Kuncharoen N."/>
            <person name="Kudo T."/>
            <person name="Yuki M."/>
            <person name="Igarashi Y."/>
            <person name="Tanasupawat S."/>
        </authorList>
    </citation>
    <scope>NUCLEOTIDE SEQUENCE [LARGE SCALE GENOMIC DNA]</scope>
    <source>
        <strain evidence="4 5">GKU157</strain>
    </source>
</reference>
<proteinExistence type="inferred from homology"/>
<dbReference type="InterPro" id="IPR036291">
    <property type="entry name" value="NAD(P)-bd_dom_sf"/>
</dbReference>
<dbReference type="OrthoDB" id="9801773at2"/>
<dbReference type="Pfam" id="PF01370">
    <property type="entry name" value="Epimerase"/>
    <property type="match status" value="1"/>
</dbReference>
<comment type="similarity">
    <text evidence="1">Belongs to the NAD(P)-dependent epimerase/dehydratase family. SDR39U1 subfamily.</text>
</comment>
<name>A0A5D0U079_9ACTN</name>
<dbReference type="Gene3D" id="3.40.50.720">
    <property type="entry name" value="NAD(P)-binding Rossmann-like Domain"/>
    <property type="match status" value="1"/>
</dbReference>
<organism evidence="4 5">
    <name type="scientific">Actinomadura syzygii</name>
    <dbReference type="NCBI Taxonomy" id="1427538"/>
    <lineage>
        <taxon>Bacteria</taxon>
        <taxon>Bacillati</taxon>
        <taxon>Actinomycetota</taxon>
        <taxon>Actinomycetes</taxon>
        <taxon>Streptosporangiales</taxon>
        <taxon>Thermomonosporaceae</taxon>
        <taxon>Actinomadura</taxon>
    </lineage>
</organism>
<dbReference type="PANTHER" id="PTHR11092:SF0">
    <property type="entry name" value="EPIMERASE FAMILY PROTEIN SDR39U1"/>
    <property type="match status" value="1"/>
</dbReference>
<protein>
    <submittedName>
        <fullName evidence="4">TIGR01777 family protein</fullName>
    </submittedName>
</protein>
<evidence type="ECO:0000313" key="5">
    <source>
        <dbReference type="Proteomes" id="UP000322634"/>
    </source>
</evidence>
<evidence type="ECO:0000313" key="4">
    <source>
        <dbReference type="EMBL" id="TYC11457.1"/>
    </source>
</evidence>
<dbReference type="Proteomes" id="UP000322634">
    <property type="component" value="Unassembled WGS sequence"/>
</dbReference>